<organism evidence="1 2">
    <name type="scientific">Herbaspirillum hiltneri N3</name>
    <dbReference type="NCBI Taxonomy" id="1262470"/>
    <lineage>
        <taxon>Bacteria</taxon>
        <taxon>Pseudomonadati</taxon>
        <taxon>Pseudomonadota</taxon>
        <taxon>Betaproteobacteria</taxon>
        <taxon>Burkholderiales</taxon>
        <taxon>Oxalobacteraceae</taxon>
        <taxon>Herbaspirillum</taxon>
    </lineage>
</organism>
<proteinExistence type="predicted"/>
<keyword evidence="2" id="KW-1185">Reference proteome</keyword>
<reference evidence="2" key="1">
    <citation type="journal article" date="2015" name="Genome Announc.">
        <title>Complete Genome Sequence of Herbaspirillum hiltneri N3 (DSM 17495), Isolated from Surface-Sterilized Wheat Roots.</title>
        <authorList>
            <person name="Guizelini D."/>
            <person name="Saizaki P.M."/>
            <person name="Coimbra N.A."/>
            <person name="Weiss V.A."/>
            <person name="Faoro H."/>
            <person name="Sfeir M.Z."/>
            <person name="Baura V.A."/>
            <person name="Monteiro R.A."/>
            <person name="Chubatsu L.S."/>
            <person name="Souza E.M."/>
            <person name="Cruz L.M."/>
            <person name="Pedrosa F.O."/>
            <person name="Raittz R.T."/>
            <person name="Marchaukoski J.N."/>
            <person name="Steffens M.B."/>
        </authorList>
    </citation>
    <scope>NUCLEOTIDE SEQUENCE [LARGE SCALE GENOMIC DNA]</scope>
    <source>
        <strain evidence="2">N3</strain>
    </source>
</reference>
<dbReference type="EMBL" id="CP011409">
    <property type="protein sequence ID" value="AKZ65238.1"/>
    <property type="molecule type" value="Genomic_DNA"/>
</dbReference>
<accession>A0ABN4I704</accession>
<evidence type="ECO:0000313" key="1">
    <source>
        <dbReference type="EMBL" id="AKZ65238.1"/>
    </source>
</evidence>
<evidence type="ECO:0000313" key="2">
    <source>
        <dbReference type="Proteomes" id="UP000063429"/>
    </source>
</evidence>
<gene>
    <name evidence="1" type="ORF">F506_08155</name>
</gene>
<dbReference type="Proteomes" id="UP000063429">
    <property type="component" value="Chromosome"/>
</dbReference>
<name>A0ABN4I704_9BURK</name>
<sequence>MAQAGTPEGGDNLVGRDRTFYINVRGEGGVLTFASALDAEIYCQRLHAAGMHGWRRQRLERIDLAQVMANIPLADRRLMLALGFFASDTNDLLLDANQTLITPLLPVPFDMHHPLHGMSQLRVKADVLSFIHEWWERIGGLNYPEQVHSLQHWSDIDLARCASEALQKAQIVGLAQYHDAWTSVGTVEECAVFVPESGNWQFTPLAGVRRRMLH</sequence>
<protein>
    <submittedName>
        <fullName evidence="1">Uncharacterized protein</fullName>
    </submittedName>
</protein>